<dbReference type="Proteomes" id="UP001189429">
    <property type="component" value="Unassembled WGS sequence"/>
</dbReference>
<evidence type="ECO:0000313" key="4">
    <source>
        <dbReference type="EMBL" id="CAK0823774.1"/>
    </source>
</evidence>
<sequence length="427" mass="45557">MPWLAGALLRGALAGAVAHVPLVDASGCPAANGHDEASLLAVGPSLHRMWRPDGAGDPGTLAPGRESRSDVGADPLFERSVAQSQMAEVLLVEQAGSEPNVSFTGVKNKETGEAVGPNDSFAIGSCTKMFTAVAVMQLSEQGALYLSSPVTDYIPLEIVDNLTSGNARGLEIRHLLGHCSGMGDYLNWGNDSTVLKFYGPWRDGAENYTPADIFEITQQKSAPAFTLQTAGIDTYDDCPYAAYSNTGYIMLGVIIEQASGLSWEDYVASEIFARVNMSASSFLTDGAPSVTGYAYGVWDGPVGMIPSLAWSAGEIVSTARDMASFMRGAMEGALFKFPETLQLWLDAPRHKFQYVFEYGYGLMRIDVGTIVPGAVGVLVGHGGQTFGFHSGAFYDQVSGTVYILLQDDSQLDMPTFRIVSMCAEKSL</sequence>
<evidence type="ECO:0000256" key="1">
    <source>
        <dbReference type="SAM" id="MobiDB-lite"/>
    </source>
</evidence>
<dbReference type="Gene3D" id="3.40.710.10">
    <property type="entry name" value="DD-peptidase/beta-lactamase superfamily"/>
    <property type="match status" value="1"/>
</dbReference>
<dbReference type="PANTHER" id="PTHR46825">
    <property type="entry name" value="D-ALANYL-D-ALANINE-CARBOXYPEPTIDASE/ENDOPEPTIDASE AMPH"/>
    <property type="match status" value="1"/>
</dbReference>
<feature type="region of interest" description="Disordered" evidence="1">
    <location>
        <begin position="50"/>
        <end position="70"/>
    </location>
</feature>
<protein>
    <recommendedName>
        <fullName evidence="3">Beta-lactamase-related domain-containing protein</fullName>
    </recommendedName>
</protein>
<reference evidence="4" key="1">
    <citation type="submission" date="2023-10" db="EMBL/GenBank/DDBJ databases">
        <authorList>
            <person name="Chen Y."/>
            <person name="Shah S."/>
            <person name="Dougan E. K."/>
            <person name="Thang M."/>
            <person name="Chan C."/>
        </authorList>
    </citation>
    <scope>NUCLEOTIDE SEQUENCE [LARGE SCALE GENOMIC DNA]</scope>
</reference>
<dbReference type="SUPFAM" id="SSF56601">
    <property type="entry name" value="beta-lactamase/transpeptidase-like"/>
    <property type="match status" value="1"/>
</dbReference>
<dbReference type="InterPro" id="IPR012338">
    <property type="entry name" value="Beta-lactam/transpept-like"/>
</dbReference>
<name>A0ABN9RZ01_9DINO</name>
<dbReference type="Pfam" id="PF00144">
    <property type="entry name" value="Beta-lactamase"/>
    <property type="match status" value="1"/>
</dbReference>
<accession>A0ABN9RZ01</accession>
<dbReference type="InterPro" id="IPR001466">
    <property type="entry name" value="Beta-lactam-related"/>
</dbReference>
<organism evidence="4 5">
    <name type="scientific">Prorocentrum cordatum</name>
    <dbReference type="NCBI Taxonomy" id="2364126"/>
    <lineage>
        <taxon>Eukaryota</taxon>
        <taxon>Sar</taxon>
        <taxon>Alveolata</taxon>
        <taxon>Dinophyceae</taxon>
        <taxon>Prorocentrales</taxon>
        <taxon>Prorocentraceae</taxon>
        <taxon>Prorocentrum</taxon>
    </lineage>
</organism>
<evidence type="ECO:0000259" key="3">
    <source>
        <dbReference type="Pfam" id="PF00144"/>
    </source>
</evidence>
<keyword evidence="2" id="KW-0732">Signal</keyword>
<evidence type="ECO:0000256" key="2">
    <source>
        <dbReference type="SAM" id="SignalP"/>
    </source>
</evidence>
<feature type="signal peptide" evidence="2">
    <location>
        <begin position="1"/>
        <end position="18"/>
    </location>
</feature>
<dbReference type="EMBL" id="CAUYUJ010008377">
    <property type="protein sequence ID" value="CAK0823774.1"/>
    <property type="molecule type" value="Genomic_DNA"/>
</dbReference>
<comment type="caution">
    <text evidence="4">The sequence shown here is derived from an EMBL/GenBank/DDBJ whole genome shotgun (WGS) entry which is preliminary data.</text>
</comment>
<evidence type="ECO:0000313" key="5">
    <source>
        <dbReference type="Proteomes" id="UP001189429"/>
    </source>
</evidence>
<feature type="chain" id="PRO_5047082966" description="Beta-lactamase-related domain-containing protein" evidence="2">
    <location>
        <begin position="19"/>
        <end position="427"/>
    </location>
</feature>
<feature type="domain" description="Beta-lactamase-related" evidence="3">
    <location>
        <begin position="102"/>
        <end position="405"/>
    </location>
</feature>
<gene>
    <name evidence="4" type="ORF">PCOR1329_LOCUS24356</name>
</gene>
<keyword evidence="5" id="KW-1185">Reference proteome</keyword>
<dbReference type="PANTHER" id="PTHR46825:SF9">
    <property type="entry name" value="BETA-LACTAMASE-RELATED DOMAIN-CONTAINING PROTEIN"/>
    <property type="match status" value="1"/>
</dbReference>
<dbReference type="InterPro" id="IPR050491">
    <property type="entry name" value="AmpC-like"/>
</dbReference>
<proteinExistence type="predicted"/>